<evidence type="ECO:0000256" key="1">
    <source>
        <dbReference type="ARBA" id="ARBA00001936"/>
    </source>
</evidence>
<comment type="cofactor">
    <cofactor evidence="1 11">
        <name>Mn(2+)</name>
        <dbReference type="ChEBI" id="CHEBI:29035"/>
    </cofactor>
</comment>
<evidence type="ECO:0000256" key="8">
    <source>
        <dbReference type="ARBA" id="ARBA00022884"/>
    </source>
</evidence>
<keyword evidence="11" id="KW-0732">Signal</keyword>
<proteinExistence type="inferred from homology"/>
<dbReference type="EMBL" id="JBGFUD010001680">
    <property type="protein sequence ID" value="MFH4976618.1"/>
    <property type="molecule type" value="Genomic_DNA"/>
</dbReference>
<keyword evidence="10" id="KW-0456">Lyase</keyword>
<keyword evidence="9 11" id="KW-0464">Manganese</keyword>
<evidence type="ECO:0000256" key="4">
    <source>
        <dbReference type="ARBA" id="ARBA00022722"/>
    </source>
</evidence>
<comment type="subunit">
    <text evidence="3 11">Monomer.</text>
</comment>
<comment type="caution">
    <text evidence="13">The sequence shown here is derived from an EMBL/GenBank/DDBJ whole genome shotgun (WGS) entry which is preliminary data.</text>
</comment>
<evidence type="ECO:0000256" key="5">
    <source>
        <dbReference type="ARBA" id="ARBA00022723"/>
    </source>
</evidence>
<dbReference type="Proteomes" id="UP001608902">
    <property type="component" value="Unassembled WGS sequence"/>
</dbReference>
<evidence type="ECO:0000313" key="13">
    <source>
        <dbReference type="EMBL" id="MFH4976618.1"/>
    </source>
</evidence>
<feature type="chain" id="PRO_5044531891" description="EndoU domain-containing protein" evidence="11">
    <location>
        <begin position="18"/>
        <end position="322"/>
    </location>
</feature>
<dbReference type="Pfam" id="PF09412">
    <property type="entry name" value="XendoU"/>
    <property type="match status" value="1"/>
</dbReference>
<comment type="similarity">
    <text evidence="2 11">Belongs to the ENDOU family.</text>
</comment>
<evidence type="ECO:0000256" key="10">
    <source>
        <dbReference type="ARBA" id="ARBA00023239"/>
    </source>
</evidence>
<keyword evidence="8 11" id="KW-0694">RNA-binding</keyword>
<dbReference type="GO" id="GO:0004521">
    <property type="term" value="F:RNA endonuclease activity"/>
    <property type="evidence" value="ECO:0007669"/>
    <property type="project" value="UniProtKB-UniRule"/>
</dbReference>
<dbReference type="InterPro" id="IPR018998">
    <property type="entry name" value="EndoU_C"/>
</dbReference>
<dbReference type="GO" id="GO:0003723">
    <property type="term" value="F:RNA binding"/>
    <property type="evidence" value="ECO:0007669"/>
    <property type="project" value="UniProtKB-UniRule"/>
</dbReference>
<evidence type="ECO:0000256" key="2">
    <source>
        <dbReference type="ARBA" id="ARBA00010168"/>
    </source>
</evidence>
<organism evidence="13 14">
    <name type="scientific">Gnathostoma spinigerum</name>
    <dbReference type="NCBI Taxonomy" id="75299"/>
    <lineage>
        <taxon>Eukaryota</taxon>
        <taxon>Metazoa</taxon>
        <taxon>Ecdysozoa</taxon>
        <taxon>Nematoda</taxon>
        <taxon>Chromadorea</taxon>
        <taxon>Rhabditida</taxon>
        <taxon>Spirurina</taxon>
        <taxon>Gnathostomatomorpha</taxon>
        <taxon>Gnathostomatoidea</taxon>
        <taxon>Gnathostomatidae</taxon>
        <taxon>Gnathostoma</taxon>
    </lineage>
</organism>
<gene>
    <name evidence="13" type="ORF">AB6A40_003327</name>
</gene>
<feature type="domain" description="EndoU" evidence="12">
    <location>
        <begin position="42"/>
        <end position="310"/>
    </location>
</feature>
<name>A0ABD6EI29_9BILA</name>
<evidence type="ECO:0000256" key="11">
    <source>
        <dbReference type="RuleBase" id="RU367085"/>
    </source>
</evidence>
<evidence type="ECO:0000259" key="12">
    <source>
        <dbReference type="PROSITE" id="PS51959"/>
    </source>
</evidence>
<dbReference type="CDD" id="cd21159">
    <property type="entry name" value="XendoU"/>
    <property type="match status" value="1"/>
</dbReference>
<dbReference type="GO" id="GO:0016787">
    <property type="term" value="F:hydrolase activity"/>
    <property type="evidence" value="ECO:0007669"/>
    <property type="project" value="UniProtKB-KW"/>
</dbReference>
<sequence length="322" mass="37853">MLFTLSFIYSILHVTRCDEIRLQTPKDFQRTTTLTIPDFNVSNREILDLVNTLRAKDFGMAKPDQIRLNYQRHTTTTGISDDARERLFQYVDQRLLQQPTYRKFIALLDNYDPRTGITEYDSLEEKTEIMAFMDAVTSTEVWKELYNFFKLKVEGHPYASTQQTFRDSVHRLWFDSYSRAAGRMDTSGFEHTFVGEFKNNEVVGAHNWIRFYELERNKSSEFDYKGFLVKRFKVMAAVKFSWRNKMKKSTSFLVGSSPEFDFALYTLCFLTRRKNVCEVEINGCPLSVKSYPLYQNNKAFIGSIYPSAGALTNECRRRNLRF</sequence>
<protein>
    <recommendedName>
        <fullName evidence="12">EndoU domain-containing protein</fullName>
    </recommendedName>
</protein>
<evidence type="ECO:0000256" key="3">
    <source>
        <dbReference type="ARBA" id="ARBA00011245"/>
    </source>
</evidence>
<dbReference type="GO" id="GO:0016829">
    <property type="term" value="F:lyase activity"/>
    <property type="evidence" value="ECO:0007669"/>
    <property type="project" value="UniProtKB-KW"/>
</dbReference>
<dbReference type="GO" id="GO:0046872">
    <property type="term" value="F:metal ion binding"/>
    <property type="evidence" value="ECO:0007669"/>
    <property type="project" value="UniProtKB-UniRule"/>
</dbReference>
<evidence type="ECO:0000256" key="7">
    <source>
        <dbReference type="ARBA" id="ARBA00022801"/>
    </source>
</evidence>
<dbReference type="SUPFAM" id="SSF142877">
    <property type="entry name" value="EndoU-like"/>
    <property type="match status" value="1"/>
</dbReference>
<evidence type="ECO:0000313" key="14">
    <source>
        <dbReference type="Proteomes" id="UP001608902"/>
    </source>
</evidence>
<keyword evidence="14" id="KW-1185">Reference proteome</keyword>
<evidence type="ECO:0000256" key="9">
    <source>
        <dbReference type="ARBA" id="ARBA00023211"/>
    </source>
</evidence>
<keyword evidence="7 11" id="KW-0378">Hydrolase</keyword>
<dbReference type="InterPro" id="IPR037227">
    <property type="entry name" value="EndoU-like"/>
</dbReference>
<dbReference type="PANTHER" id="PTHR12439:SF11">
    <property type="entry name" value="URIDYLATE-SPECIFIC ENDORIBONUCLEASE"/>
    <property type="match status" value="1"/>
</dbReference>
<evidence type="ECO:0000256" key="6">
    <source>
        <dbReference type="ARBA" id="ARBA00022759"/>
    </source>
</evidence>
<feature type="signal peptide" evidence="11">
    <location>
        <begin position="1"/>
        <end position="17"/>
    </location>
</feature>
<reference evidence="13 14" key="1">
    <citation type="submission" date="2024-08" db="EMBL/GenBank/DDBJ databases">
        <title>Gnathostoma spinigerum genome.</title>
        <authorList>
            <person name="Gonzalez-Bertolin B."/>
            <person name="Monzon S."/>
            <person name="Zaballos A."/>
            <person name="Jimenez P."/>
            <person name="Dekumyoy P."/>
            <person name="Varona S."/>
            <person name="Cuesta I."/>
            <person name="Sumanam S."/>
            <person name="Adisakwattana P."/>
            <person name="Gasser R.B."/>
            <person name="Hernandez-Gonzalez A."/>
            <person name="Young N.D."/>
            <person name="Perteguer M.J."/>
        </authorList>
    </citation>
    <scope>NUCLEOTIDE SEQUENCE [LARGE SCALE GENOMIC DNA]</scope>
    <source>
        <strain evidence="13">AL3</strain>
        <tissue evidence="13">Liver</tissue>
    </source>
</reference>
<dbReference type="AlphaFoldDB" id="A0ABD6EI29"/>
<dbReference type="PANTHER" id="PTHR12439">
    <property type="entry name" value="PLACENTAL PROTEIN 11-RELATED"/>
    <property type="match status" value="1"/>
</dbReference>
<keyword evidence="5 11" id="KW-0479">Metal-binding</keyword>
<dbReference type="InterPro" id="IPR039787">
    <property type="entry name" value="ENDOU"/>
</dbReference>
<keyword evidence="6 11" id="KW-0255">Endonuclease</keyword>
<dbReference type="PROSITE" id="PS51959">
    <property type="entry name" value="ENDOU"/>
    <property type="match status" value="1"/>
</dbReference>
<keyword evidence="4 11" id="KW-0540">Nuclease</keyword>
<accession>A0ABD6EI29</accession>